<keyword evidence="7" id="KW-0325">Glycoprotein</keyword>
<dbReference type="KEGG" id="mus:103982150"/>
<feature type="chain" id="PRO_5043242122" evidence="9">
    <location>
        <begin position="20"/>
        <end position="180"/>
    </location>
</feature>
<proteinExistence type="predicted"/>
<reference evidence="12" key="2">
    <citation type="submission" date="2021-05" db="UniProtKB">
        <authorList>
            <consortium name="EnsemblPlants"/>
        </authorList>
    </citation>
    <scope>IDENTIFICATION</scope>
    <source>
        <strain evidence="12">subsp. malaccensis</strain>
    </source>
</reference>
<dbReference type="Proteomes" id="UP000012960">
    <property type="component" value="Unplaced"/>
</dbReference>
<keyword evidence="5" id="KW-0472">Membrane</keyword>
<evidence type="ECO:0000256" key="3">
    <source>
        <dbReference type="ARBA" id="ARBA00022622"/>
    </source>
</evidence>
<feature type="domain" description="X8" evidence="10">
    <location>
        <begin position="20"/>
        <end position="104"/>
    </location>
</feature>
<keyword evidence="4 9" id="KW-0732">Signal</keyword>
<keyword evidence="3" id="KW-0449">Lipoprotein</keyword>
<comment type="subcellular location">
    <subcellularLocation>
        <location evidence="1">Cell membrane</location>
        <topology evidence="1">Lipid-anchor</topology>
        <topology evidence="1">GPI-anchor</topology>
    </subcellularLocation>
</comment>
<keyword evidence="6" id="KW-1015">Disulfide bond</keyword>
<gene>
    <name evidence="11" type="ORF">GSMUA_145320.1</name>
</gene>
<dbReference type="InterPro" id="IPR012946">
    <property type="entry name" value="X8"/>
</dbReference>
<dbReference type="FunCoup" id="A0A804IYV5">
    <property type="interactions" value="809"/>
</dbReference>
<evidence type="ECO:0000256" key="5">
    <source>
        <dbReference type="ARBA" id="ARBA00023136"/>
    </source>
</evidence>
<feature type="signal peptide" evidence="9">
    <location>
        <begin position="1"/>
        <end position="19"/>
    </location>
</feature>
<sequence length="180" mass="18140">MAALAFAVLMLAMIGGSEGAWCICKPELGDTALQKTLDYACGAGADCTPILQNGACYSPNTVKDHCSYAVNSYYQRKGQTQQACDFSSTATLTTTDPSKNGCTYPATPSAAGTSNSTPATSTPGTSPGTFTPTTGGLSGLGPTSSISTDNINGGFLPKAGMDSLLLLLLIAICSGMGLLG</sequence>
<dbReference type="InterPro" id="IPR044788">
    <property type="entry name" value="X8_dom_prot"/>
</dbReference>
<keyword evidence="3" id="KW-0336">GPI-anchor</keyword>
<dbReference type="SMART" id="SM00768">
    <property type="entry name" value="X8"/>
    <property type="match status" value="1"/>
</dbReference>
<dbReference type="Gramene" id="Ma04_t39300.1">
    <property type="protein sequence ID" value="Ma04_p39300.1"/>
    <property type="gene ID" value="Ma04_g39300"/>
</dbReference>
<evidence type="ECO:0000256" key="1">
    <source>
        <dbReference type="ARBA" id="ARBA00004609"/>
    </source>
</evidence>
<evidence type="ECO:0000256" key="7">
    <source>
        <dbReference type="ARBA" id="ARBA00023180"/>
    </source>
</evidence>
<protein>
    <submittedName>
        <fullName evidence="11">(wild Malaysian banana) hypothetical protein</fullName>
    </submittedName>
</protein>
<dbReference type="GO" id="GO:0009506">
    <property type="term" value="C:plasmodesma"/>
    <property type="evidence" value="ECO:0007669"/>
    <property type="project" value="UniProtKB-ARBA"/>
</dbReference>
<dbReference type="PANTHER" id="PTHR31044:SF25">
    <property type="entry name" value="PLASMODESMATA CALLOSE-BINDING PROTEIN 3"/>
    <property type="match status" value="1"/>
</dbReference>
<evidence type="ECO:0000256" key="2">
    <source>
        <dbReference type="ARBA" id="ARBA00022475"/>
    </source>
</evidence>
<name>A0A804IYV5_MUSAM</name>
<feature type="compositionally biased region" description="Low complexity" evidence="8">
    <location>
        <begin position="105"/>
        <end position="142"/>
    </location>
</feature>
<evidence type="ECO:0000256" key="9">
    <source>
        <dbReference type="SAM" id="SignalP"/>
    </source>
</evidence>
<evidence type="ECO:0000313" key="11">
    <source>
        <dbReference type="EMBL" id="CAG1844737.1"/>
    </source>
</evidence>
<evidence type="ECO:0000256" key="4">
    <source>
        <dbReference type="ARBA" id="ARBA00022729"/>
    </source>
</evidence>
<accession>A0A804IYV5</accession>
<evidence type="ECO:0000259" key="10">
    <source>
        <dbReference type="SMART" id="SM00768"/>
    </source>
</evidence>
<dbReference type="GO" id="GO:0005886">
    <property type="term" value="C:plasma membrane"/>
    <property type="evidence" value="ECO:0007669"/>
    <property type="project" value="UniProtKB-SubCell"/>
</dbReference>
<dbReference type="EnsemblPlants" id="Ma04_t39300.1">
    <property type="protein sequence ID" value="Ma04_p39300.1"/>
    <property type="gene ID" value="Ma04_g39300"/>
</dbReference>
<dbReference type="OMA" id="CICKPEL"/>
<dbReference type="AlphaFoldDB" id="A0A804IYV5"/>
<evidence type="ECO:0000256" key="6">
    <source>
        <dbReference type="ARBA" id="ARBA00023157"/>
    </source>
</evidence>
<organism evidence="12 13">
    <name type="scientific">Musa acuminata subsp. malaccensis</name>
    <name type="common">Wild banana</name>
    <name type="synonym">Musa malaccensis</name>
    <dbReference type="NCBI Taxonomy" id="214687"/>
    <lineage>
        <taxon>Eukaryota</taxon>
        <taxon>Viridiplantae</taxon>
        <taxon>Streptophyta</taxon>
        <taxon>Embryophyta</taxon>
        <taxon>Tracheophyta</taxon>
        <taxon>Spermatophyta</taxon>
        <taxon>Magnoliopsida</taxon>
        <taxon>Liliopsida</taxon>
        <taxon>Zingiberales</taxon>
        <taxon>Musaceae</taxon>
        <taxon>Musa</taxon>
    </lineage>
</organism>
<keyword evidence="13" id="KW-1185">Reference proteome</keyword>
<dbReference type="PANTHER" id="PTHR31044">
    <property type="entry name" value="BETA-1,3 GLUCANASE"/>
    <property type="match status" value="1"/>
</dbReference>
<keyword evidence="2" id="KW-1003">Cell membrane</keyword>
<dbReference type="Gene3D" id="1.20.58.1040">
    <property type="match status" value="1"/>
</dbReference>
<evidence type="ECO:0000313" key="13">
    <source>
        <dbReference type="Proteomes" id="UP000012960"/>
    </source>
</evidence>
<evidence type="ECO:0000256" key="8">
    <source>
        <dbReference type="SAM" id="MobiDB-lite"/>
    </source>
</evidence>
<dbReference type="OrthoDB" id="1930814at2759"/>
<feature type="region of interest" description="Disordered" evidence="8">
    <location>
        <begin position="103"/>
        <end position="142"/>
    </location>
</feature>
<dbReference type="FunFam" id="1.20.58.1040:FF:000001">
    <property type="entry name" value="Glucan endo-1,3-beta-glucosidase 4"/>
    <property type="match status" value="1"/>
</dbReference>
<dbReference type="EMBL" id="HG996469">
    <property type="protein sequence ID" value="CAG1844737.1"/>
    <property type="molecule type" value="Genomic_DNA"/>
</dbReference>
<dbReference type="Pfam" id="PF07983">
    <property type="entry name" value="X8"/>
    <property type="match status" value="1"/>
</dbReference>
<reference evidence="11" key="1">
    <citation type="submission" date="2021-03" db="EMBL/GenBank/DDBJ databases">
        <authorList>
            <consortium name="Genoscope - CEA"/>
            <person name="William W."/>
        </authorList>
    </citation>
    <scope>NUCLEOTIDE SEQUENCE</scope>
    <source>
        <strain evidence="11">Doubled-haploid Pahang</strain>
    </source>
</reference>
<dbReference type="GO" id="GO:0098552">
    <property type="term" value="C:side of membrane"/>
    <property type="evidence" value="ECO:0007669"/>
    <property type="project" value="UniProtKB-KW"/>
</dbReference>
<evidence type="ECO:0000313" key="12">
    <source>
        <dbReference type="EnsemblPlants" id="Ma04_p39300.1"/>
    </source>
</evidence>